<dbReference type="EMBL" id="FXAU01000004">
    <property type="protein sequence ID" value="SMG35597.1"/>
    <property type="molecule type" value="Genomic_DNA"/>
</dbReference>
<dbReference type="OrthoDB" id="840287at2"/>
<dbReference type="Pfam" id="PF05069">
    <property type="entry name" value="Phage_tail_S"/>
    <property type="match status" value="1"/>
</dbReference>
<reference evidence="1 2" key="1">
    <citation type="submission" date="2017-04" db="EMBL/GenBank/DDBJ databases">
        <authorList>
            <person name="Afonso C.L."/>
            <person name="Miller P.J."/>
            <person name="Scott M.A."/>
            <person name="Spackman E."/>
            <person name="Goraichik I."/>
            <person name="Dimitrov K.M."/>
            <person name="Suarez D.L."/>
            <person name="Swayne D.E."/>
        </authorList>
    </citation>
    <scope>NUCLEOTIDE SEQUENCE [LARGE SCALE GENOMIC DNA]</scope>
    <source>
        <strain evidence="1 2">DSM 22418</strain>
    </source>
</reference>
<proteinExistence type="predicted"/>
<sequence>MSNQQNIEQFFHAFQQKIEQAQQRLPDIIGTEVLNSALDNFRDESFFGDKWPARKDKKNTRKLLVKTGALQRSPRVIRSQPGLVTVGSDVPYASVHNNGEEISRNARSETFIRNRHTKGKKKGLFSRGITRGQGFSFKAYTYSMPRRRFFGAHPKLKEHLQQIIKEEFQNALKGI</sequence>
<dbReference type="Proteomes" id="UP000192980">
    <property type="component" value="Unassembled WGS sequence"/>
</dbReference>
<dbReference type="AlphaFoldDB" id="A0A1X7K3Z9"/>
<gene>
    <name evidence="1" type="ORF">SAMN05660862_2533</name>
</gene>
<name>A0A1X7K3Z9_9SPHI</name>
<dbReference type="STRING" id="561061.SAMN05660862_2533"/>
<protein>
    <submittedName>
        <fullName evidence="1">Phage virion morphogenesis family protein</fullName>
    </submittedName>
</protein>
<organism evidence="1 2">
    <name type="scientific">Sphingobacterium psychroaquaticum</name>
    <dbReference type="NCBI Taxonomy" id="561061"/>
    <lineage>
        <taxon>Bacteria</taxon>
        <taxon>Pseudomonadati</taxon>
        <taxon>Bacteroidota</taxon>
        <taxon>Sphingobacteriia</taxon>
        <taxon>Sphingobacteriales</taxon>
        <taxon>Sphingobacteriaceae</taxon>
        <taxon>Sphingobacterium</taxon>
    </lineage>
</organism>
<accession>A0A1X7K3Z9</accession>
<evidence type="ECO:0000313" key="1">
    <source>
        <dbReference type="EMBL" id="SMG35597.1"/>
    </source>
</evidence>
<evidence type="ECO:0000313" key="2">
    <source>
        <dbReference type="Proteomes" id="UP000192980"/>
    </source>
</evidence>
<keyword evidence="2" id="KW-1185">Reference proteome</keyword>
<dbReference type="InterPro" id="IPR006522">
    <property type="entry name" value="Phage_virion_morphogenesis"/>
</dbReference>
<dbReference type="RefSeq" id="WP_085473265.1">
    <property type="nucleotide sequence ID" value="NZ_FXAU01000004.1"/>
</dbReference>